<keyword evidence="6 10" id="KW-1133">Transmembrane helix</keyword>
<dbReference type="GO" id="GO:0007165">
    <property type="term" value="P:signal transduction"/>
    <property type="evidence" value="ECO:0007669"/>
    <property type="project" value="UniProtKB-KW"/>
</dbReference>
<evidence type="ECO:0000256" key="2">
    <source>
        <dbReference type="ARBA" id="ARBA00022475"/>
    </source>
</evidence>
<dbReference type="KEGG" id="pxu:106119279"/>
<keyword evidence="5" id="KW-0552">Olfaction</keyword>
<name>A0AAJ6ZCH3_PAPXU</name>
<keyword evidence="2" id="KW-1003">Cell membrane</keyword>
<evidence type="ECO:0000256" key="3">
    <source>
        <dbReference type="ARBA" id="ARBA00022606"/>
    </source>
</evidence>
<proteinExistence type="predicted"/>
<feature type="transmembrane region" description="Helical" evidence="10">
    <location>
        <begin position="34"/>
        <end position="58"/>
    </location>
</feature>
<evidence type="ECO:0000256" key="1">
    <source>
        <dbReference type="ARBA" id="ARBA00004651"/>
    </source>
</evidence>
<dbReference type="GeneID" id="106119279"/>
<accession>A0AAJ6ZCH3</accession>
<keyword evidence="9" id="KW-0807">Transducer</keyword>
<evidence type="ECO:0000256" key="6">
    <source>
        <dbReference type="ARBA" id="ARBA00022989"/>
    </source>
</evidence>
<evidence type="ECO:0000313" key="11">
    <source>
        <dbReference type="RefSeq" id="XP_013169648.1"/>
    </source>
</evidence>
<keyword evidence="3" id="KW-0716">Sensory transduction</keyword>
<organism evidence="11">
    <name type="scientific">Papilio xuthus</name>
    <name type="common">Asian swallowtail butterfly</name>
    <dbReference type="NCBI Taxonomy" id="66420"/>
    <lineage>
        <taxon>Eukaryota</taxon>
        <taxon>Metazoa</taxon>
        <taxon>Ecdysozoa</taxon>
        <taxon>Arthropoda</taxon>
        <taxon>Hexapoda</taxon>
        <taxon>Insecta</taxon>
        <taxon>Pterygota</taxon>
        <taxon>Neoptera</taxon>
        <taxon>Endopterygota</taxon>
        <taxon>Lepidoptera</taxon>
        <taxon>Glossata</taxon>
        <taxon>Ditrysia</taxon>
        <taxon>Papilionoidea</taxon>
        <taxon>Papilionidae</taxon>
        <taxon>Papilioninae</taxon>
        <taxon>Papilio</taxon>
    </lineage>
</organism>
<dbReference type="PANTHER" id="PTHR21137:SF35">
    <property type="entry name" value="ODORANT RECEPTOR 19A-RELATED"/>
    <property type="match status" value="1"/>
</dbReference>
<evidence type="ECO:0000256" key="5">
    <source>
        <dbReference type="ARBA" id="ARBA00022725"/>
    </source>
</evidence>
<dbReference type="InterPro" id="IPR004117">
    <property type="entry name" value="7tm6_olfct_rcpt"/>
</dbReference>
<sequence>MYLMILSYIQREFKYAQMFAITYPKCIENHRDNFYVFLCLFSLSFIFAIYATIVYIGFDPLISIFVLQICGQLEILSHQLLALNEVTDSNEIIQSLKTINIKLQCLYSFIDSLKSNFMILFEYQIKVAIFLVPFALFQIFQGVKLRESIYCCGWEKQSNIKIRKTVLLMMTRCNNPPSIRSVFYPVNLETFSEACRQSYAIFNIMNAAWS</sequence>
<keyword evidence="4 10" id="KW-0812">Transmembrane</keyword>
<dbReference type="RefSeq" id="XP_013169648.1">
    <property type="nucleotide sequence ID" value="XM_013314194.1"/>
</dbReference>
<gene>
    <name evidence="11" type="primary">LOC106119279</name>
</gene>
<dbReference type="PANTHER" id="PTHR21137">
    <property type="entry name" value="ODORANT RECEPTOR"/>
    <property type="match status" value="1"/>
</dbReference>
<dbReference type="GO" id="GO:0005549">
    <property type="term" value="F:odorant binding"/>
    <property type="evidence" value="ECO:0007669"/>
    <property type="project" value="InterPro"/>
</dbReference>
<evidence type="ECO:0000256" key="10">
    <source>
        <dbReference type="SAM" id="Phobius"/>
    </source>
</evidence>
<dbReference type="Pfam" id="PF02949">
    <property type="entry name" value="7tm_6"/>
    <property type="match status" value="1"/>
</dbReference>
<comment type="subcellular location">
    <subcellularLocation>
        <location evidence="1">Cell membrane</location>
        <topology evidence="1">Multi-pass membrane protein</topology>
    </subcellularLocation>
</comment>
<reference evidence="11" key="1">
    <citation type="submission" date="2025-08" db="UniProtKB">
        <authorList>
            <consortium name="RefSeq"/>
        </authorList>
    </citation>
    <scope>IDENTIFICATION</scope>
</reference>
<evidence type="ECO:0000256" key="4">
    <source>
        <dbReference type="ARBA" id="ARBA00022692"/>
    </source>
</evidence>
<evidence type="ECO:0000256" key="7">
    <source>
        <dbReference type="ARBA" id="ARBA00023136"/>
    </source>
</evidence>
<dbReference type="Proteomes" id="UP000694872">
    <property type="component" value="Unplaced"/>
</dbReference>
<feature type="transmembrane region" description="Helical" evidence="10">
    <location>
        <begin position="123"/>
        <end position="140"/>
    </location>
</feature>
<dbReference type="GO" id="GO:0004984">
    <property type="term" value="F:olfactory receptor activity"/>
    <property type="evidence" value="ECO:0007669"/>
    <property type="project" value="InterPro"/>
</dbReference>
<dbReference type="GO" id="GO:0005886">
    <property type="term" value="C:plasma membrane"/>
    <property type="evidence" value="ECO:0007669"/>
    <property type="project" value="UniProtKB-SubCell"/>
</dbReference>
<evidence type="ECO:0000256" key="9">
    <source>
        <dbReference type="ARBA" id="ARBA00023224"/>
    </source>
</evidence>
<keyword evidence="8" id="KW-0675">Receptor</keyword>
<keyword evidence="7 10" id="KW-0472">Membrane</keyword>
<evidence type="ECO:0000256" key="8">
    <source>
        <dbReference type="ARBA" id="ARBA00023170"/>
    </source>
</evidence>
<dbReference type="AlphaFoldDB" id="A0AAJ6ZCH3"/>
<protein>
    <submittedName>
        <fullName evidence="11">Uncharacterized protein LOC106119279</fullName>
    </submittedName>
</protein>